<dbReference type="Proteomes" id="UP001314241">
    <property type="component" value="Unassembled WGS sequence"/>
</dbReference>
<comment type="caution">
    <text evidence="2">The sequence shown here is derived from an EMBL/GenBank/DDBJ whole genome shotgun (WGS) entry which is preliminary data.</text>
</comment>
<dbReference type="PROSITE" id="PS51257">
    <property type="entry name" value="PROKAR_LIPOPROTEIN"/>
    <property type="match status" value="1"/>
</dbReference>
<dbReference type="Pfam" id="PF17255">
    <property type="entry name" value="EbsA"/>
    <property type="match status" value="1"/>
</dbReference>
<name>A0ABM9N4I1_9LACO</name>
<keyword evidence="1" id="KW-0812">Transmembrane</keyword>
<feature type="transmembrane region" description="Helical" evidence="1">
    <location>
        <begin position="44"/>
        <end position="60"/>
    </location>
</feature>
<evidence type="ECO:0008006" key="4">
    <source>
        <dbReference type="Google" id="ProtNLM"/>
    </source>
</evidence>
<keyword evidence="1" id="KW-0472">Membrane</keyword>
<accession>A0ABM9N4I1</accession>
<evidence type="ECO:0000256" key="1">
    <source>
        <dbReference type="SAM" id="Phobius"/>
    </source>
</evidence>
<evidence type="ECO:0000313" key="2">
    <source>
        <dbReference type="EMBL" id="CAK8054064.1"/>
    </source>
</evidence>
<gene>
    <name evidence="2" type="ORF">R54876_GBNLAHCA_00624</name>
</gene>
<evidence type="ECO:0000313" key="3">
    <source>
        <dbReference type="Proteomes" id="UP001314241"/>
    </source>
</evidence>
<dbReference type="InterPro" id="IPR020215">
    <property type="entry name" value="EbsA-like"/>
</dbReference>
<reference evidence="2 3" key="1">
    <citation type="submission" date="2024-01" db="EMBL/GenBank/DDBJ databases">
        <authorList>
            <person name="Botero Cardona J."/>
        </authorList>
    </citation>
    <scope>NUCLEOTIDE SEQUENCE [LARGE SCALE GENOMIC DNA]</scope>
    <source>
        <strain evidence="2 3">LMG 33000</strain>
    </source>
</reference>
<dbReference type="RefSeq" id="WP_349641607.1">
    <property type="nucleotide sequence ID" value="NZ_CAWVOH010000001.1"/>
</dbReference>
<protein>
    <recommendedName>
        <fullName evidence="4">Pore-forming protein</fullName>
    </recommendedName>
</protein>
<feature type="transmembrane region" description="Helical" evidence="1">
    <location>
        <begin position="20"/>
        <end position="38"/>
    </location>
</feature>
<sequence>MRPQRGFYQPIDPWGQIIWMWWLVFLLLGIIACSETFYQLNFWIIAYLIVILAIGCLAFFRRRIFLTGKQLFIGHVVNFDYDEFTLDDGIEWHLAKNRLYIQKQARQRVYWLSPKMVKAIKELQNDGK</sequence>
<organism evidence="2 3">
    <name type="scientific">Eupransor demetentiae</name>
    <dbReference type="NCBI Taxonomy" id="3109584"/>
    <lineage>
        <taxon>Bacteria</taxon>
        <taxon>Bacillati</taxon>
        <taxon>Bacillota</taxon>
        <taxon>Bacilli</taxon>
        <taxon>Lactobacillales</taxon>
        <taxon>Lactobacillaceae</taxon>
        <taxon>Eupransor</taxon>
    </lineage>
</organism>
<keyword evidence="3" id="KW-1185">Reference proteome</keyword>
<proteinExistence type="predicted"/>
<keyword evidence="1" id="KW-1133">Transmembrane helix</keyword>
<dbReference type="EMBL" id="CAWVOH010000001">
    <property type="protein sequence ID" value="CAK8054064.1"/>
    <property type="molecule type" value="Genomic_DNA"/>
</dbReference>